<protein>
    <submittedName>
        <fullName evidence="1">Retroviral-like aspartic protease family protein</fullName>
    </submittedName>
</protein>
<evidence type="ECO:0000313" key="1">
    <source>
        <dbReference type="EMBL" id="QZN98215.1"/>
    </source>
</evidence>
<reference evidence="1 2" key="1">
    <citation type="submission" date="2021-08" db="EMBL/GenBank/DDBJ databases">
        <title>Culture and genomic analysis of Symbiopectobacterium purcellii sp. nov. gen. nov., isolated from the leafhopper Empoasca decipiens.</title>
        <authorList>
            <person name="Nadal-Jimenez P."/>
            <person name="Siozios S."/>
            <person name="Halliday N."/>
            <person name="Camara M."/>
            <person name="Hurst G.D.D."/>
        </authorList>
    </citation>
    <scope>NUCLEOTIDE SEQUENCE [LARGE SCALE GENOMIC DNA]</scope>
    <source>
        <strain evidence="1 2">SyEd1</strain>
    </source>
</reference>
<dbReference type="RefSeq" id="WP_222161233.1">
    <property type="nucleotide sequence ID" value="NZ_CP081864.1"/>
</dbReference>
<dbReference type="Gene3D" id="2.40.70.10">
    <property type="entry name" value="Acid Proteases"/>
    <property type="match status" value="2"/>
</dbReference>
<evidence type="ECO:0000313" key="2">
    <source>
        <dbReference type="Proteomes" id="UP000825886"/>
    </source>
</evidence>
<dbReference type="EMBL" id="CP081864">
    <property type="protein sequence ID" value="QZN98215.1"/>
    <property type="molecule type" value="Genomic_DNA"/>
</dbReference>
<dbReference type="InterPro" id="IPR021109">
    <property type="entry name" value="Peptidase_aspartic_dom_sf"/>
</dbReference>
<accession>A0ABX9ASL6</accession>
<name>A0ABX9ASL6_9ENTR</name>
<organism evidence="1 2">
    <name type="scientific">Symbiopectobacterium purcellii</name>
    <dbReference type="NCBI Taxonomy" id="2871826"/>
    <lineage>
        <taxon>Bacteria</taxon>
        <taxon>Pseudomonadati</taxon>
        <taxon>Pseudomonadota</taxon>
        <taxon>Gammaproteobacteria</taxon>
        <taxon>Enterobacterales</taxon>
        <taxon>Enterobacteriaceae</taxon>
    </lineage>
</organism>
<sequence>MDEKIANTITRPLLSSEIPKNYRQEFSNVSTVSGRLEEHQFSLLKPTAFVIGTKEINDSDIWVSLDLSLLTQSMGTKIDGIIGIDTFRRFNWKVDNDKKKVIISDTLPSASDYQACTGYDDSYNRMPQLWFKYKNNDVAFRMDTGADHSFVSNEFLNYVKENKLSLELLSSNEPTAEAGGLTKSTQYILQDFVFNGLPLNKMEFSDNQEGNFHVGMDFLSRFKRYTFIPSRMMFCYDADSIEKKQHST</sequence>
<keyword evidence="2" id="KW-1185">Reference proteome</keyword>
<dbReference type="Proteomes" id="UP000825886">
    <property type="component" value="Chromosome"/>
</dbReference>
<gene>
    <name evidence="1" type="ORF">K6K13_22900</name>
</gene>
<proteinExistence type="predicted"/>